<dbReference type="Proteomes" id="UP000233837">
    <property type="component" value="Unassembled WGS sequence"/>
</dbReference>
<protein>
    <submittedName>
        <fullName evidence="2">Cyclin-dependent kinase inhibitor 4</fullName>
    </submittedName>
</protein>
<evidence type="ECO:0000313" key="3">
    <source>
        <dbReference type="Proteomes" id="UP000233837"/>
    </source>
</evidence>
<keyword evidence="3" id="KW-1185">Reference proteome</keyword>
<dbReference type="STRING" id="906689.A0A2I0V9Z5"/>
<feature type="region of interest" description="Disordered" evidence="1">
    <location>
        <begin position="1"/>
        <end position="40"/>
    </location>
</feature>
<accession>A0A2I0V9Z5</accession>
<reference evidence="2 3" key="2">
    <citation type="journal article" date="2017" name="Nature">
        <title>The Apostasia genome and the evolution of orchids.</title>
        <authorList>
            <person name="Zhang G.Q."/>
            <person name="Liu K.W."/>
            <person name="Li Z."/>
            <person name="Lohaus R."/>
            <person name="Hsiao Y.Y."/>
            <person name="Niu S.C."/>
            <person name="Wang J.Y."/>
            <person name="Lin Y.C."/>
            <person name="Xu Q."/>
            <person name="Chen L.J."/>
            <person name="Yoshida K."/>
            <person name="Fujiwara S."/>
            <person name="Wang Z.W."/>
            <person name="Zhang Y.Q."/>
            <person name="Mitsuda N."/>
            <person name="Wang M."/>
            <person name="Liu G.H."/>
            <person name="Pecoraro L."/>
            <person name="Huang H.X."/>
            <person name="Xiao X.J."/>
            <person name="Lin M."/>
            <person name="Wu X.Y."/>
            <person name="Wu W.L."/>
            <person name="Chen Y.Y."/>
            <person name="Chang S.B."/>
            <person name="Sakamoto S."/>
            <person name="Ohme-Takagi M."/>
            <person name="Yagi M."/>
            <person name="Zeng S.J."/>
            <person name="Shen C.Y."/>
            <person name="Yeh C.M."/>
            <person name="Luo Y.B."/>
            <person name="Tsai W.C."/>
            <person name="Van de Peer Y."/>
            <person name="Liu Z.J."/>
        </authorList>
    </citation>
    <scope>NUCLEOTIDE SEQUENCE [LARGE SCALE GENOMIC DNA]</scope>
    <source>
        <tissue evidence="2">The whole plant</tissue>
    </source>
</reference>
<feature type="compositionally biased region" description="Polar residues" evidence="1">
    <location>
        <begin position="19"/>
        <end position="34"/>
    </location>
</feature>
<name>A0A2I0V9Z5_9ASPA</name>
<reference evidence="2 3" key="1">
    <citation type="journal article" date="2016" name="Sci. Rep.">
        <title>The Dendrobium catenatum Lindl. genome sequence provides insights into polysaccharide synthase, floral development and adaptive evolution.</title>
        <authorList>
            <person name="Zhang G.Q."/>
            <person name="Xu Q."/>
            <person name="Bian C."/>
            <person name="Tsai W.C."/>
            <person name="Yeh C.M."/>
            <person name="Liu K.W."/>
            <person name="Yoshida K."/>
            <person name="Zhang L.S."/>
            <person name="Chang S.B."/>
            <person name="Chen F."/>
            <person name="Shi Y."/>
            <person name="Su Y.Y."/>
            <person name="Zhang Y.Q."/>
            <person name="Chen L.J."/>
            <person name="Yin Y."/>
            <person name="Lin M."/>
            <person name="Huang H."/>
            <person name="Deng H."/>
            <person name="Wang Z.W."/>
            <person name="Zhu S.L."/>
            <person name="Zhao X."/>
            <person name="Deng C."/>
            <person name="Niu S.C."/>
            <person name="Huang J."/>
            <person name="Wang M."/>
            <person name="Liu G.H."/>
            <person name="Yang H.J."/>
            <person name="Xiao X.J."/>
            <person name="Hsiao Y.Y."/>
            <person name="Wu W.L."/>
            <person name="Chen Y.Y."/>
            <person name="Mitsuda N."/>
            <person name="Ohme-Takagi M."/>
            <person name="Luo Y.B."/>
            <person name="Van de Peer Y."/>
            <person name="Liu Z.J."/>
        </authorList>
    </citation>
    <scope>NUCLEOTIDE SEQUENCE [LARGE SCALE GENOMIC DNA]</scope>
    <source>
        <tissue evidence="2">The whole plant</tissue>
    </source>
</reference>
<evidence type="ECO:0000256" key="1">
    <source>
        <dbReference type="SAM" id="MobiDB-lite"/>
    </source>
</evidence>
<dbReference type="AlphaFoldDB" id="A0A2I0V9Z5"/>
<organism evidence="2 3">
    <name type="scientific">Dendrobium catenatum</name>
    <dbReference type="NCBI Taxonomy" id="906689"/>
    <lineage>
        <taxon>Eukaryota</taxon>
        <taxon>Viridiplantae</taxon>
        <taxon>Streptophyta</taxon>
        <taxon>Embryophyta</taxon>
        <taxon>Tracheophyta</taxon>
        <taxon>Spermatophyta</taxon>
        <taxon>Magnoliopsida</taxon>
        <taxon>Liliopsida</taxon>
        <taxon>Asparagales</taxon>
        <taxon>Orchidaceae</taxon>
        <taxon>Epidendroideae</taxon>
        <taxon>Malaxideae</taxon>
        <taxon>Dendrobiinae</taxon>
        <taxon>Dendrobium</taxon>
    </lineage>
</organism>
<sequence>MRETTLTSPLRNSKDIGTPGSSTRPSNSTISNRSSVHRNIPTTGEIDEFFKGVEHSQLKLFT</sequence>
<gene>
    <name evidence="2" type="primary">KRP4</name>
    <name evidence="2" type="ORF">MA16_Dca025812</name>
</gene>
<dbReference type="EMBL" id="KZ503978">
    <property type="protein sequence ID" value="PKU60229.1"/>
    <property type="molecule type" value="Genomic_DNA"/>
</dbReference>
<feature type="compositionally biased region" description="Polar residues" evidence="1">
    <location>
        <begin position="1"/>
        <end position="11"/>
    </location>
</feature>
<evidence type="ECO:0000313" key="2">
    <source>
        <dbReference type="EMBL" id="PKU60229.1"/>
    </source>
</evidence>
<proteinExistence type="predicted"/>